<gene>
    <name evidence="2" type="ORF">NKI27_03940</name>
</gene>
<sequence length="111" mass="12560">MPENITIDLIEKLEEITKDDEIKKLKKLLQVADQKAGAAEKKADKATRSTAESNKLLERAKSQVAEQRKKNKTLQSAYNQLKQTSDQNKQKLDAALKTIEEFEAAEKSDDE</sequence>
<accession>A0ABY6N461</accession>
<dbReference type="EMBL" id="CP100390">
    <property type="protein sequence ID" value="UZE96912.1"/>
    <property type="molecule type" value="Genomic_DNA"/>
</dbReference>
<protein>
    <submittedName>
        <fullName evidence="2">Uncharacterized protein</fullName>
    </submittedName>
</protein>
<evidence type="ECO:0000313" key="2">
    <source>
        <dbReference type="EMBL" id="UZE96912.1"/>
    </source>
</evidence>
<keyword evidence="3" id="KW-1185">Reference proteome</keyword>
<proteinExistence type="predicted"/>
<feature type="compositionally biased region" description="Basic and acidic residues" evidence="1">
    <location>
        <begin position="38"/>
        <end position="47"/>
    </location>
</feature>
<name>A0ABY6N461_9ALTE</name>
<reference evidence="2" key="1">
    <citation type="submission" date="2022-06" db="EMBL/GenBank/DDBJ databases">
        <title>Alkalimarinus sp. nov., isolated from gut of a Alitta virens.</title>
        <authorList>
            <person name="Yang A.I."/>
            <person name="Shin N.-R."/>
        </authorList>
    </citation>
    <scope>NUCLEOTIDE SEQUENCE</scope>
    <source>
        <strain evidence="2">A2M4</strain>
    </source>
</reference>
<evidence type="ECO:0000313" key="3">
    <source>
        <dbReference type="Proteomes" id="UP001163739"/>
    </source>
</evidence>
<feature type="region of interest" description="Disordered" evidence="1">
    <location>
        <begin position="36"/>
        <end position="72"/>
    </location>
</feature>
<evidence type="ECO:0000256" key="1">
    <source>
        <dbReference type="SAM" id="MobiDB-lite"/>
    </source>
</evidence>
<dbReference type="Proteomes" id="UP001163739">
    <property type="component" value="Chromosome"/>
</dbReference>
<dbReference type="RefSeq" id="WP_265048396.1">
    <property type="nucleotide sequence ID" value="NZ_CP100390.1"/>
</dbReference>
<organism evidence="2 3">
    <name type="scientific">Alkalimarinus alittae</name>
    <dbReference type="NCBI Taxonomy" id="2961619"/>
    <lineage>
        <taxon>Bacteria</taxon>
        <taxon>Pseudomonadati</taxon>
        <taxon>Pseudomonadota</taxon>
        <taxon>Gammaproteobacteria</taxon>
        <taxon>Alteromonadales</taxon>
        <taxon>Alteromonadaceae</taxon>
        <taxon>Alkalimarinus</taxon>
    </lineage>
</organism>